<comment type="caution">
    <text evidence="8">The sequence shown here is derived from an EMBL/GenBank/DDBJ whole genome shotgun (WGS) entry which is preliminary data.</text>
</comment>
<evidence type="ECO:0000256" key="1">
    <source>
        <dbReference type="ARBA" id="ARBA00008552"/>
    </source>
</evidence>
<keyword evidence="4" id="KW-0378">Hydrolase</keyword>
<proteinExistence type="inferred from homology"/>
<reference evidence="9" key="1">
    <citation type="journal article" date="2016" name="Nat. Commun.">
        <title>The Gonium pectorale genome demonstrates co-option of cell cycle regulation during the evolution of multicellularity.</title>
        <authorList>
            <person name="Hanschen E.R."/>
            <person name="Marriage T.N."/>
            <person name="Ferris P.J."/>
            <person name="Hamaji T."/>
            <person name="Toyoda A."/>
            <person name="Fujiyama A."/>
            <person name="Neme R."/>
            <person name="Noguchi H."/>
            <person name="Minakuchi Y."/>
            <person name="Suzuki M."/>
            <person name="Kawai-Toyooka H."/>
            <person name="Smith D.R."/>
            <person name="Sparks H."/>
            <person name="Anderson J."/>
            <person name="Bakaric R."/>
            <person name="Luria V."/>
            <person name="Karger A."/>
            <person name="Kirschner M.W."/>
            <person name="Durand P.M."/>
            <person name="Michod R.E."/>
            <person name="Nozaki H."/>
            <person name="Olson B.J."/>
        </authorList>
    </citation>
    <scope>NUCLEOTIDE SEQUENCE [LARGE SCALE GENOMIC DNA]</scope>
    <source>
        <strain evidence="9">NIES-2863</strain>
    </source>
</reference>
<gene>
    <name evidence="8" type="ORF">GPECTOR_1g919</name>
</gene>
<name>A0A150H4F9_GONPE</name>
<dbReference type="InterPro" id="IPR049387">
    <property type="entry name" value="UFSP2-like_2nd"/>
</dbReference>
<protein>
    <recommendedName>
        <fullName evidence="10">Ufm1-specific protease</fullName>
    </recommendedName>
</protein>
<dbReference type="InterPro" id="IPR012462">
    <property type="entry name" value="UFSP1/2_DUB_cat"/>
</dbReference>
<dbReference type="PANTHER" id="PTHR48153">
    <property type="entry name" value="UFM1-SPECIFIC PROTEASE 2"/>
    <property type="match status" value="1"/>
</dbReference>
<dbReference type="Gene3D" id="3.90.70.130">
    <property type="match status" value="1"/>
</dbReference>
<keyword evidence="5" id="KW-0788">Thiol protease</keyword>
<evidence type="ECO:0000256" key="2">
    <source>
        <dbReference type="ARBA" id="ARBA00022670"/>
    </source>
</evidence>
<evidence type="ECO:0000259" key="6">
    <source>
        <dbReference type="Pfam" id="PF07910"/>
    </source>
</evidence>
<keyword evidence="3" id="KW-0833">Ubl conjugation pathway</keyword>
<evidence type="ECO:0000313" key="8">
    <source>
        <dbReference type="EMBL" id="KXZ57017.1"/>
    </source>
</evidence>
<dbReference type="Pfam" id="PF07910">
    <property type="entry name" value="Peptidase_C78"/>
    <property type="match status" value="1"/>
</dbReference>
<organism evidence="8 9">
    <name type="scientific">Gonium pectorale</name>
    <name type="common">Green alga</name>
    <dbReference type="NCBI Taxonomy" id="33097"/>
    <lineage>
        <taxon>Eukaryota</taxon>
        <taxon>Viridiplantae</taxon>
        <taxon>Chlorophyta</taxon>
        <taxon>core chlorophytes</taxon>
        <taxon>Chlorophyceae</taxon>
        <taxon>CS clade</taxon>
        <taxon>Chlamydomonadales</taxon>
        <taxon>Volvocaceae</taxon>
        <taxon>Gonium</taxon>
    </lineage>
</organism>
<dbReference type="EMBL" id="LSYV01000002">
    <property type="protein sequence ID" value="KXZ57017.1"/>
    <property type="molecule type" value="Genomic_DNA"/>
</dbReference>
<dbReference type="GO" id="GO:0006508">
    <property type="term" value="P:proteolysis"/>
    <property type="evidence" value="ECO:0007669"/>
    <property type="project" value="UniProtKB-KW"/>
</dbReference>
<accession>A0A150H4F9</accession>
<keyword evidence="9" id="KW-1185">Reference proteome</keyword>
<dbReference type="AlphaFoldDB" id="A0A150H4F9"/>
<comment type="similarity">
    <text evidence="1">Belongs to the peptidase C78 family.</text>
</comment>
<evidence type="ECO:0000256" key="3">
    <source>
        <dbReference type="ARBA" id="ARBA00022786"/>
    </source>
</evidence>
<dbReference type="GO" id="GO:0071567">
    <property type="term" value="F:deUFMylase activity"/>
    <property type="evidence" value="ECO:0007669"/>
    <property type="project" value="TreeGrafter"/>
</dbReference>
<dbReference type="Pfam" id="PF20908">
    <property type="entry name" value="UfSP2_N"/>
    <property type="match status" value="1"/>
</dbReference>
<feature type="domain" description="UFSP2 second" evidence="7">
    <location>
        <begin position="242"/>
        <end position="351"/>
    </location>
</feature>
<keyword evidence="2" id="KW-0645">Protease</keyword>
<evidence type="ECO:0000256" key="4">
    <source>
        <dbReference type="ARBA" id="ARBA00022801"/>
    </source>
</evidence>
<dbReference type="Proteomes" id="UP000075714">
    <property type="component" value="Unassembled WGS sequence"/>
</dbReference>
<evidence type="ECO:0008006" key="10">
    <source>
        <dbReference type="Google" id="ProtNLM"/>
    </source>
</evidence>
<sequence>MEYVAINSSLQQAIRQSEAAVVLLGVADGEVTLVGCGFSEAITTDLQDVLDVLPWPVTALGAYAPSKEEASRKAAELCRSGFHANGCVAVYPDEEGLIAMRVRSDGTLGPSLQLKQLATTEEWLQRYCIFRTEMTVGLEVVEDSQPAQGAGLQAAVQRLIRQLEAPGAMFAADTGSASGRVLIRPDSSASVDSLPSKGGSGGAVVQCTLLQDTTCLADPPAGPAFTYRPLAAGGGAAPASASCRSTTLRLDALSYVPRSCPLSQAAAALQAALVRQLHAAQRLLAKQGAVLPVRAYHFLPPGFGHHLTIMYPSLVADAELNDAKLLSHRQRLHALWGLPANRPLLRPANAVDMAAAAEAGEDASGGAVARLQDVHMGLVVPGIGGTVTLVQGSYEYCHYMQDRFNDSGWGCAYRSLQTICSWFRLQKYTTKPIPSHKTVQQVLARLGDKPPSFVGSSNWIGAIELSYVLDDYLGVTSKILTVNRGADIPAHARELAAHFATVGSPVMIGGGVLAYTLLGVRFNEQTGEAAFLILDPHYTGGEDIKKIHQGTWVGWKRPGDNAAAGGPLFVADAFYNFLMPQRPNTV</sequence>
<evidence type="ECO:0000313" key="9">
    <source>
        <dbReference type="Proteomes" id="UP000075714"/>
    </source>
</evidence>
<evidence type="ECO:0000256" key="5">
    <source>
        <dbReference type="ARBA" id="ARBA00022807"/>
    </source>
</evidence>
<dbReference type="OrthoDB" id="417506at2759"/>
<dbReference type="STRING" id="33097.A0A150H4F9"/>
<dbReference type="PANTHER" id="PTHR48153:SF2">
    <property type="entry name" value="UFM1-SPECIFIC PROTEASE 2"/>
    <property type="match status" value="1"/>
</dbReference>
<feature type="domain" description="UFSP1/2/DUB catalytic" evidence="6">
    <location>
        <begin position="386"/>
        <end position="561"/>
    </location>
</feature>
<evidence type="ECO:0000259" key="7">
    <source>
        <dbReference type="Pfam" id="PF20908"/>
    </source>
</evidence>